<dbReference type="Proteomes" id="UP000179769">
    <property type="component" value="Unassembled WGS sequence"/>
</dbReference>
<evidence type="ECO:0000313" key="3">
    <source>
        <dbReference type="Proteomes" id="UP000179769"/>
    </source>
</evidence>
<name>A0A1S1RM51_9ACTN</name>
<gene>
    <name evidence="2" type="ORF">BBK14_01165</name>
</gene>
<feature type="compositionally biased region" description="Basic and acidic residues" evidence="1">
    <location>
        <begin position="86"/>
        <end position="100"/>
    </location>
</feature>
<keyword evidence="3" id="KW-1185">Reference proteome</keyword>
<sequence length="100" mass="10789">MWFLLIPPVAVLLALAWFTLRSRPDRTSEAMITVEGYRRSMAALARPIPSAREATTVKVSPSVTMMPVSVPSARPAGSEPDPADGEQGRDSRDLARPADA</sequence>
<dbReference type="OrthoDB" id="3216715at2"/>
<evidence type="ECO:0000256" key="1">
    <source>
        <dbReference type="SAM" id="MobiDB-lite"/>
    </source>
</evidence>
<comment type="caution">
    <text evidence="2">The sequence shown here is derived from an EMBL/GenBank/DDBJ whole genome shotgun (WGS) entry which is preliminary data.</text>
</comment>
<dbReference type="AlphaFoldDB" id="A0A1S1RM51"/>
<feature type="compositionally biased region" description="Low complexity" evidence="1">
    <location>
        <begin position="59"/>
        <end position="72"/>
    </location>
</feature>
<dbReference type="EMBL" id="MAXA01000001">
    <property type="protein sequence ID" value="OHV46899.1"/>
    <property type="molecule type" value="Genomic_DNA"/>
</dbReference>
<dbReference type="RefSeq" id="WP_071059363.1">
    <property type="nucleotide sequence ID" value="NZ_JBFLUH010000013.1"/>
</dbReference>
<proteinExistence type="predicted"/>
<evidence type="ECO:0000313" key="2">
    <source>
        <dbReference type="EMBL" id="OHV46899.1"/>
    </source>
</evidence>
<organism evidence="2 3">
    <name type="scientific">Parafrankia soli</name>
    <dbReference type="NCBI Taxonomy" id="2599596"/>
    <lineage>
        <taxon>Bacteria</taxon>
        <taxon>Bacillati</taxon>
        <taxon>Actinomycetota</taxon>
        <taxon>Actinomycetes</taxon>
        <taxon>Frankiales</taxon>
        <taxon>Frankiaceae</taxon>
        <taxon>Parafrankia</taxon>
    </lineage>
</organism>
<accession>A0A1S1RM51</accession>
<reference evidence="3" key="1">
    <citation type="submission" date="2016-07" db="EMBL/GenBank/DDBJ databases">
        <title>Frankia sp. NRRL B-16219 Genome sequencing.</title>
        <authorList>
            <person name="Ghodhbane-Gtari F."/>
            <person name="Swanson E."/>
            <person name="Gueddou A."/>
            <person name="Louati M."/>
            <person name="Nouioui I."/>
            <person name="Hezbri K."/>
            <person name="Abebe-Akele F."/>
            <person name="Simpson S."/>
            <person name="Morris K."/>
            <person name="Thomas K."/>
            <person name="Gtari M."/>
            <person name="Tisa L.S."/>
        </authorList>
    </citation>
    <scope>NUCLEOTIDE SEQUENCE [LARGE SCALE GENOMIC DNA]</scope>
    <source>
        <strain evidence="3">NRRL B-16219</strain>
    </source>
</reference>
<protein>
    <submittedName>
        <fullName evidence="2">Uncharacterized protein</fullName>
    </submittedName>
</protein>
<feature type="region of interest" description="Disordered" evidence="1">
    <location>
        <begin position="55"/>
        <end position="100"/>
    </location>
</feature>